<organism evidence="5 6">
    <name type="scientific">Hoeflea prorocentri</name>
    <dbReference type="NCBI Taxonomy" id="1922333"/>
    <lineage>
        <taxon>Bacteria</taxon>
        <taxon>Pseudomonadati</taxon>
        <taxon>Pseudomonadota</taxon>
        <taxon>Alphaproteobacteria</taxon>
        <taxon>Hyphomicrobiales</taxon>
        <taxon>Rhizobiaceae</taxon>
        <taxon>Hoeflea</taxon>
    </lineage>
</organism>
<sequence length="333" mass="34988">MKKTGVRGLAQATGLSVATISRVLNNADNVNKDTRERVLEAIRAAGYKPNPAARALATKRTRTIGAVVPTLAHSIFARFLNAVERELAQFGYALVIATTEGEPEAEERRVGELMDMGAEALILSGAEHSQALLARLDAAGVPAVCTSVCETANGLPAVGYDNCDIGRAAVTHLASVGHRRIAVLHGPKSDNDRTRLRIAGVENGARRAGVSVILQETALDVEGGVEGARALLDGTQDFSAVLCLSDVIALGVLFECNRRGLTIPKDISLMGCDDLDWAANSTPPLTTVRLPTARMGALVATSLAGLLDEDKPIRTARLEASIVERASVASPAE</sequence>
<dbReference type="GO" id="GO:0000976">
    <property type="term" value="F:transcription cis-regulatory region binding"/>
    <property type="evidence" value="ECO:0007669"/>
    <property type="project" value="TreeGrafter"/>
</dbReference>
<evidence type="ECO:0000259" key="4">
    <source>
        <dbReference type="PROSITE" id="PS50932"/>
    </source>
</evidence>
<dbReference type="Gene3D" id="3.40.50.2300">
    <property type="match status" value="2"/>
</dbReference>
<accession>A0A9X3ZIJ1</accession>
<name>A0A9X3ZIJ1_9HYPH</name>
<dbReference type="Gene3D" id="1.10.260.40">
    <property type="entry name" value="lambda repressor-like DNA-binding domains"/>
    <property type="match status" value="1"/>
</dbReference>
<dbReference type="InterPro" id="IPR000843">
    <property type="entry name" value="HTH_LacI"/>
</dbReference>
<dbReference type="Proteomes" id="UP001151234">
    <property type="component" value="Unassembled WGS sequence"/>
</dbReference>
<keyword evidence="6" id="KW-1185">Reference proteome</keyword>
<evidence type="ECO:0000313" key="6">
    <source>
        <dbReference type="Proteomes" id="UP001151234"/>
    </source>
</evidence>
<evidence type="ECO:0000256" key="3">
    <source>
        <dbReference type="ARBA" id="ARBA00023163"/>
    </source>
</evidence>
<comment type="caution">
    <text evidence="5">The sequence shown here is derived from an EMBL/GenBank/DDBJ whole genome shotgun (WGS) entry which is preliminary data.</text>
</comment>
<protein>
    <submittedName>
        <fullName evidence="5">LacI family DNA-binding transcriptional regulator</fullName>
    </submittedName>
</protein>
<dbReference type="PANTHER" id="PTHR30146:SF109">
    <property type="entry name" value="HTH-TYPE TRANSCRIPTIONAL REGULATOR GALS"/>
    <property type="match status" value="1"/>
</dbReference>
<dbReference type="InterPro" id="IPR010982">
    <property type="entry name" value="Lambda_DNA-bd_dom_sf"/>
</dbReference>
<dbReference type="AlphaFoldDB" id="A0A9X3ZIJ1"/>
<feature type="domain" description="HTH lacI-type" evidence="4">
    <location>
        <begin position="10"/>
        <end position="58"/>
    </location>
</feature>
<dbReference type="RefSeq" id="WP_267991278.1">
    <property type="nucleotide sequence ID" value="NZ_JAPJZI010000001.1"/>
</dbReference>
<keyword evidence="2 5" id="KW-0238">DNA-binding</keyword>
<dbReference type="Pfam" id="PF13377">
    <property type="entry name" value="Peripla_BP_3"/>
    <property type="match status" value="1"/>
</dbReference>
<dbReference type="CDD" id="cd01392">
    <property type="entry name" value="HTH_LacI"/>
    <property type="match status" value="1"/>
</dbReference>
<keyword evidence="3" id="KW-0804">Transcription</keyword>
<evidence type="ECO:0000256" key="1">
    <source>
        <dbReference type="ARBA" id="ARBA00023015"/>
    </source>
</evidence>
<dbReference type="Pfam" id="PF00356">
    <property type="entry name" value="LacI"/>
    <property type="match status" value="1"/>
</dbReference>
<dbReference type="EMBL" id="JAPJZI010000001">
    <property type="protein sequence ID" value="MDA5399863.1"/>
    <property type="molecule type" value="Genomic_DNA"/>
</dbReference>
<dbReference type="GO" id="GO:0003700">
    <property type="term" value="F:DNA-binding transcription factor activity"/>
    <property type="evidence" value="ECO:0007669"/>
    <property type="project" value="TreeGrafter"/>
</dbReference>
<evidence type="ECO:0000313" key="5">
    <source>
        <dbReference type="EMBL" id="MDA5399863.1"/>
    </source>
</evidence>
<dbReference type="InterPro" id="IPR028082">
    <property type="entry name" value="Peripla_BP_I"/>
</dbReference>
<dbReference type="PANTHER" id="PTHR30146">
    <property type="entry name" value="LACI-RELATED TRANSCRIPTIONAL REPRESSOR"/>
    <property type="match status" value="1"/>
</dbReference>
<dbReference type="PROSITE" id="PS50932">
    <property type="entry name" value="HTH_LACI_2"/>
    <property type="match status" value="1"/>
</dbReference>
<keyword evidence="1" id="KW-0805">Transcription regulation</keyword>
<evidence type="ECO:0000256" key="2">
    <source>
        <dbReference type="ARBA" id="ARBA00023125"/>
    </source>
</evidence>
<proteinExistence type="predicted"/>
<dbReference type="SUPFAM" id="SSF47413">
    <property type="entry name" value="lambda repressor-like DNA-binding domains"/>
    <property type="match status" value="1"/>
</dbReference>
<dbReference type="InterPro" id="IPR046335">
    <property type="entry name" value="LacI/GalR-like_sensor"/>
</dbReference>
<gene>
    <name evidence="5" type="ORF">OQ273_14875</name>
</gene>
<reference evidence="5" key="1">
    <citation type="submission" date="2022-11" db="EMBL/GenBank/DDBJ databases">
        <title>Draft genome sequence of Hoeflea poritis E7-10 and Hoeflea prorocentri PM5-8, separated from scleractinian coral Porites lutea and marine dinoflagellate.</title>
        <authorList>
            <person name="Zhang G."/>
            <person name="Wei Q."/>
            <person name="Cai L."/>
        </authorList>
    </citation>
    <scope>NUCLEOTIDE SEQUENCE</scope>
    <source>
        <strain evidence="5">PM5-8</strain>
    </source>
</reference>
<dbReference type="SMART" id="SM00354">
    <property type="entry name" value="HTH_LACI"/>
    <property type="match status" value="1"/>
</dbReference>
<dbReference type="SUPFAM" id="SSF53822">
    <property type="entry name" value="Periplasmic binding protein-like I"/>
    <property type="match status" value="1"/>
</dbReference>